<protein>
    <submittedName>
        <fullName evidence="1">Uncharacterized protein</fullName>
    </submittedName>
</protein>
<dbReference type="AlphaFoldDB" id="A0A0F9BHR0"/>
<evidence type="ECO:0000313" key="1">
    <source>
        <dbReference type="EMBL" id="KKK83946.1"/>
    </source>
</evidence>
<reference evidence="1" key="1">
    <citation type="journal article" date="2015" name="Nature">
        <title>Complex archaea that bridge the gap between prokaryotes and eukaryotes.</title>
        <authorList>
            <person name="Spang A."/>
            <person name="Saw J.H."/>
            <person name="Jorgensen S.L."/>
            <person name="Zaremba-Niedzwiedzka K."/>
            <person name="Martijn J."/>
            <person name="Lind A.E."/>
            <person name="van Eijk R."/>
            <person name="Schleper C."/>
            <person name="Guy L."/>
            <person name="Ettema T.J."/>
        </authorList>
    </citation>
    <scope>NUCLEOTIDE SEQUENCE</scope>
</reference>
<accession>A0A0F9BHR0</accession>
<gene>
    <name evidence="1" type="ORF">LCGC14_2788300</name>
</gene>
<organism evidence="1">
    <name type="scientific">marine sediment metagenome</name>
    <dbReference type="NCBI Taxonomy" id="412755"/>
    <lineage>
        <taxon>unclassified sequences</taxon>
        <taxon>metagenomes</taxon>
        <taxon>ecological metagenomes</taxon>
    </lineage>
</organism>
<sequence length="297" mass="34194">MVMNKVIKQIDGEQADPRIVALVDELRNIPNQVAPEKITLARKDFLDRLSVSDRELVLSMESLPKDRIPIITSMLQRLYRERGGQVYQTAKATAAGEEIELPQTSDEFIAEEAVQNAQNLLDGKITKYDYDNQRKRYRAVASGKSSAEWRQAMLEGAVSRADIDPFLVEGYERAEEFRALSNFHEIRNKHIDNAGGVFDSETWDKIEELTLSELRNLYKETSIQYALAHKDDWILELPEPARQVELDRASGIEDETWWDDYRGTKKTTIPGYTPRLIRPSERELVPAGRPDFKLRRL</sequence>
<dbReference type="EMBL" id="LAZR01051995">
    <property type="protein sequence ID" value="KKK83946.1"/>
    <property type="molecule type" value="Genomic_DNA"/>
</dbReference>
<proteinExistence type="predicted"/>
<name>A0A0F9BHR0_9ZZZZ</name>
<comment type="caution">
    <text evidence="1">The sequence shown here is derived from an EMBL/GenBank/DDBJ whole genome shotgun (WGS) entry which is preliminary data.</text>
</comment>